<evidence type="ECO:0000313" key="2">
    <source>
        <dbReference type="EMBL" id="CAD8320281.1"/>
    </source>
</evidence>
<dbReference type="EMBL" id="HBED01037082">
    <property type="protein sequence ID" value="CAD8320281.1"/>
    <property type="molecule type" value="Transcribed_RNA"/>
</dbReference>
<proteinExistence type="predicted"/>
<feature type="region of interest" description="Disordered" evidence="1">
    <location>
        <begin position="1"/>
        <end position="31"/>
    </location>
</feature>
<reference evidence="2" key="1">
    <citation type="submission" date="2021-01" db="EMBL/GenBank/DDBJ databases">
        <authorList>
            <person name="Corre E."/>
            <person name="Pelletier E."/>
            <person name="Niang G."/>
            <person name="Scheremetjew M."/>
            <person name="Finn R."/>
            <person name="Kale V."/>
            <person name="Holt S."/>
            <person name="Cochrane G."/>
            <person name="Meng A."/>
            <person name="Brown T."/>
            <person name="Cohen L."/>
        </authorList>
    </citation>
    <scope>NUCLEOTIDE SEQUENCE</scope>
    <source>
        <strain evidence="2">CCMP147</strain>
    </source>
</reference>
<evidence type="ECO:0000256" key="1">
    <source>
        <dbReference type="SAM" id="MobiDB-lite"/>
    </source>
</evidence>
<feature type="region of interest" description="Disordered" evidence="1">
    <location>
        <begin position="68"/>
        <end position="92"/>
    </location>
</feature>
<accession>A0A7R9ZEP1</accession>
<organism evidence="2">
    <name type="scientific">Pseudictyota dubia</name>
    <dbReference type="NCBI Taxonomy" id="2749911"/>
    <lineage>
        <taxon>Eukaryota</taxon>
        <taxon>Sar</taxon>
        <taxon>Stramenopiles</taxon>
        <taxon>Ochrophyta</taxon>
        <taxon>Bacillariophyta</taxon>
        <taxon>Mediophyceae</taxon>
        <taxon>Biddulphiophycidae</taxon>
        <taxon>Eupodiscales</taxon>
        <taxon>Odontellaceae</taxon>
        <taxon>Pseudictyota</taxon>
    </lineage>
</organism>
<protein>
    <submittedName>
        <fullName evidence="2">Uncharacterized protein</fullName>
    </submittedName>
</protein>
<sequence>MNCSPVRTRSHSGIPALSPGRDSWAKEPFGPRPRKFHFGILSRTQVRDKSIEGTPFQKKKGVKVRNGATGFRVGKEMHSRPRGEREREREARGDSFWKKIEGVLVIVGIRI</sequence>
<gene>
    <name evidence="2" type="ORF">TDUB1175_LOCUS18697</name>
</gene>
<feature type="compositionally biased region" description="Basic and acidic residues" evidence="1">
    <location>
        <begin position="73"/>
        <end position="92"/>
    </location>
</feature>
<dbReference type="AlphaFoldDB" id="A0A7R9ZEP1"/>
<name>A0A7R9ZEP1_9STRA</name>